<reference evidence="1" key="1">
    <citation type="journal article" date="2015" name="Proc. Natl. Acad. Sci. U.S.A.">
        <title>Networks of energetic and metabolic interactions define dynamics in microbial communities.</title>
        <authorList>
            <person name="Embree M."/>
            <person name="Liu J.K."/>
            <person name="Al-Bassam M.M."/>
            <person name="Zengler K."/>
        </authorList>
    </citation>
    <scope>NUCLEOTIDE SEQUENCE</scope>
</reference>
<dbReference type="EC" id="2.3.1.157" evidence="1"/>
<comment type="caution">
    <text evidence="1">The sequence shown here is derived from an EMBL/GenBank/DDBJ whole genome shotgun (WGS) entry which is preliminary data.</text>
</comment>
<dbReference type="InterPro" id="IPR011004">
    <property type="entry name" value="Trimer_LpxA-like_sf"/>
</dbReference>
<keyword evidence="1" id="KW-0548">Nucleotidyltransferase</keyword>
<proteinExistence type="predicted"/>
<dbReference type="AlphaFoldDB" id="A0A0W8FQG2"/>
<evidence type="ECO:0000313" key="1">
    <source>
        <dbReference type="EMBL" id="KUG23116.1"/>
    </source>
</evidence>
<protein>
    <submittedName>
        <fullName evidence="1">N-acetylglucosamine-1-phosphate uridyltransferase / glucosamine-1-phosphate n-acetyltransferase</fullName>
        <ecNumber evidence="1">2.3.1.157</ecNumber>
        <ecNumber evidence="1">2.7.7.23</ecNumber>
    </submittedName>
</protein>
<dbReference type="SUPFAM" id="SSF51161">
    <property type="entry name" value="Trimeric LpxA-like enzymes"/>
    <property type="match status" value="1"/>
</dbReference>
<dbReference type="EMBL" id="LNQE01000920">
    <property type="protein sequence ID" value="KUG23116.1"/>
    <property type="molecule type" value="Genomic_DNA"/>
</dbReference>
<organism evidence="1">
    <name type="scientific">hydrocarbon metagenome</name>
    <dbReference type="NCBI Taxonomy" id="938273"/>
    <lineage>
        <taxon>unclassified sequences</taxon>
        <taxon>metagenomes</taxon>
        <taxon>ecological metagenomes</taxon>
    </lineage>
</organism>
<gene>
    <name evidence="1" type="ORF">ASZ90_007110</name>
</gene>
<name>A0A0W8FQG2_9ZZZZ</name>
<dbReference type="EC" id="2.7.7.23" evidence="1"/>
<dbReference type="GO" id="GO:0003977">
    <property type="term" value="F:UDP-N-acetylglucosamine diphosphorylase activity"/>
    <property type="evidence" value="ECO:0007669"/>
    <property type="project" value="UniProtKB-EC"/>
</dbReference>
<sequence>MTTPFSVEIGDEVNLERIANTSIIYGAARIYGEDTAISSEAKLGFEGPVTLINCQLGNAVELRGGYFTNSVFLNKATMGSNAQVRSGCLLEEETGGNHCVGLKQTILFPFVQLGSLINFCDCLMAGGTNRRNHSEVGSSYIHFNFTPRQNKATPSLIGDVPRGVMLREPPIFLGGQGGIVGPVQIDYGTVIPAGIICRQDFKTEGIHWTSLTSLEKKKESAGAYGSDINRKVNHNIEYLANLSALRQWYHHARREFFIKETYGEFLYAGACRVLDEAILERIKQLRLFAQSIEISMNVVTKKMEKIYPASLSHAQKQFLQNWPRMEEYLSGNNEEKIGLKKRDSFVKIMQRLSKKGNSYLDAIQLLTPAQTQEGTDWLRSIIKNIIAECINNNTSASRRKER</sequence>
<dbReference type="GO" id="GO:0019134">
    <property type="term" value="F:glucosamine-1-phosphate N-acetyltransferase activity"/>
    <property type="evidence" value="ECO:0007669"/>
    <property type="project" value="UniProtKB-EC"/>
</dbReference>
<accession>A0A0W8FQG2</accession>
<keyword evidence="1" id="KW-0012">Acyltransferase</keyword>
<keyword evidence="1" id="KW-0808">Transferase</keyword>
<dbReference type="Gene3D" id="2.160.10.10">
    <property type="entry name" value="Hexapeptide repeat proteins"/>
    <property type="match status" value="1"/>
</dbReference>